<evidence type="ECO:0000256" key="11">
    <source>
        <dbReference type="ARBA" id="ARBA00023180"/>
    </source>
</evidence>
<feature type="domain" description="Leucine-rich repeat-containing N-terminal plant-type" evidence="14">
    <location>
        <begin position="30"/>
        <end position="62"/>
    </location>
</feature>
<dbReference type="InterPro" id="IPR032675">
    <property type="entry name" value="LRR_dom_sf"/>
</dbReference>
<reference evidence="15" key="1">
    <citation type="submission" date="2022-08" db="EMBL/GenBank/DDBJ databases">
        <authorList>
            <person name="Marques A."/>
        </authorList>
    </citation>
    <scope>NUCLEOTIDE SEQUENCE</scope>
    <source>
        <strain evidence="15">RhyPub2mFocal</strain>
        <tissue evidence="15">Leaves</tissue>
    </source>
</reference>
<dbReference type="PROSITE" id="PS51450">
    <property type="entry name" value="LRR"/>
    <property type="match status" value="1"/>
</dbReference>
<evidence type="ECO:0000256" key="9">
    <source>
        <dbReference type="ARBA" id="ARBA00022989"/>
    </source>
</evidence>
<comment type="caution">
    <text evidence="15">The sequence shown here is derived from an EMBL/GenBank/DDBJ whole genome shotgun (WGS) entry which is preliminary data.</text>
</comment>
<dbReference type="AlphaFoldDB" id="A0AAV8G8J8"/>
<gene>
    <name evidence="15" type="ORF">LUZ62_052650</name>
</gene>
<keyword evidence="4" id="KW-0433">Leucine-rich repeat</keyword>
<keyword evidence="3" id="KW-1003">Cell membrane</keyword>
<keyword evidence="10 12" id="KW-0472">Membrane</keyword>
<dbReference type="EMBL" id="JAMFTS010000002">
    <property type="protein sequence ID" value="KAJ4801404.1"/>
    <property type="molecule type" value="Genomic_DNA"/>
</dbReference>
<evidence type="ECO:0000313" key="16">
    <source>
        <dbReference type="Proteomes" id="UP001140206"/>
    </source>
</evidence>
<dbReference type="PRINTS" id="PR00019">
    <property type="entry name" value="LEURICHRPT"/>
</dbReference>
<comment type="subcellular location">
    <subcellularLocation>
        <location evidence="1">Cell membrane</location>
        <topology evidence="1">Single-pass type I membrane protein</topology>
    </subcellularLocation>
</comment>
<evidence type="ECO:0000256" key="7">
    <source>
        <dbReference type="ARBA" id="ARBA00022729"/>
    </source>
</evidence>
<evidence type="ECO:0000256" key="8">
    <source>
        <dbReference type="ARBA" id="ARBA00022737"/>
    </source>
</evidence>
<protein>
    <submittedName>
        <fullName evidence="15">Receptor like protein 14</fullName>
    </submittedName>
</protein>
<keyword evidence="7 13" id="KW-0732">Signal</keyword>
<dbReference type="InterPro" id="IPR001611">
    <property type="entry name" value="Leu-rich_rpt"/>
</dbReference>
<comment type="similarity">
    <text evidence="2">Belongs to the RLP family.</text>
</comment>
<dbReference type="InterPro" id="IPR051502">
    <property type="entry name" value="RLP_Defense_Trigger"/>
</dbReference>
<keyword evidence="9 12" id="KW-1133">Transmembrane helix</keyword>
<evidence type="ECO:0000259" key="14">
    <source>
        <dbReference type="Pfam" id="PF08263"/>
    </source>
</evidence>
<dbReference type="SUPFAM" id="SSF52047">
    <property type="entry name" value="RNI-like"/>
    <property type="match status" value="1"/>
</dbReference>
<evidence type="ECO:0000256" key="1">
    <source>
        <dbReference type="ARBA" id="ARBA00004251"/>
    </source>
</evidence>
<dbReference type="InterPro" id="IPR013210">
    <property type="entry name" value="LRR_N_plant-typ"/>
</dbReference>
<sequence length="960" mass="107276">MCYNFTHMLLVLALLLPEIVGGSGLRCKEEEQRALLHIKAEMSFSFLKWEGKECCNWERVTCHSTTGHVTELDFGDFPNDYASNIDHAMLNATLFLPLRQLRSISLSGLAIYGCMPGAGFESWSGLSNLKMLNLSHNNLNTSTISSLVEIPSLRVLDLEDNPFIQGDVSVKALAEFTALKLEVVNLRSCGFIGSLPYLGDWSSLKALSLANNYLNGTLTSKGLCRLENLEELDLSNNDFDGNIPPCIGNLSSLKLVDFSDNRFELKFPTSMFERVVSLRYLSLSNNHLEGTLSISSFSNHSYLQVLGLSTSALNFQVEVFNLPFQLQDLELSNCNLSVEPTFLYSQQKLRALDLSNTGSKGLSPVLWLLENNTNLVLLDLHTNFFTGPLRLPLLTHEISVLDTSDNNLSGELPVDVSTKLPNLYYLNLSNNHFDGPLPFISMAHLHYLDLSLNNLTDNIQNAFSVNLAYQLNFVDLSYNNFFGSFTNITDHLQLSTLLLNHNKISGELPLGICNISFIVLDISNNALSGVLPDCIGRTAGILGLEFGYMALSLNANHLEGSIPSDICQIMWLLDLSDNKLSGSIPPCSNNSYFQVMDLSKNNLSGNYPMSCLNVSDIIAIDIGQNMLSGELQIWNSTESRLNAFLARDNMFGGHIPEQICQFKYLHILDLALNNFSGQIPSCIIGMGLKYDSDLFMPFGRSTEVGELNFGDANFILYINKHIILNKYKIEANGLQNYGMELMSKGRFGLHWYKILFLECTIDLSSNKLVGNIPEEIDQITLLTTLNLSNNHLTGAIPDSISKLQHLLSLDLSHNSLTGQIPRELTKLTSLEVFSVAYNNLSGPTLDMKAQFATFDNRSYERNPNLCGPPLSKSCFSYHDTKLPSQNKTENDQADESIDFLILFSSFSLFFVVSFWGLITVLYFKSNWRYGLFNLVDEYGDVIYLRVVLFVRKIRAAQRDN</sequence>
<dbReference type="Pfam" id="PF13855">
    <property type="entry name" value="LRR_8"/>
    <property type="match status" value="2"/>
</dbReference>
<accession>A0AAV8G8J8</accession>
<dbReference type="FunFam" id="3.80.10.10:FF:000111">
    <property type="entry name" value="LRR receptor-like serine/threonine-protein kinase ERECTA"/>
    <property type="match status" value="1"/>
</dbReference>
<keyword evidence="11" id="KW-0325">Glycoprotein</keyword>
<evidence type="ECO:0000313" key="15">
    <source>
        <dbReference type="EMBL" id="KAJ4801404.1"/>
    </source>
</evidence>
<keyword evidence="15" id="KW-0675">Receptor</keyword>
<evidence type="ECO:0000256" key="2">
    <source>
        <dbReference type="ARBA" id="ARBA00009592"/>
    </source>
</evidence>
<keyword evidence="6 12" id="KW-0812">Transmembrane</keyword>
<dbReference type="GO" id="GO:0009742">
    <property type="term" value="P:brassinosteroid mediated signaling pathway"/>
    <property type="evidence" value="ECO:0007669"/>
    <property type="project" value="UniProtKB-KW"/>
</dbReference>
<evidence type="ECO:0000256" key="3">
    <source>
        <dbReference type="ARBA" id="ARBA00022475"/>
    </source>
</evidence>
<keyword evidence="16" id="KW-1185">Reference proteome</keyword>
<dbReference type="SMART" id="SM00369">
    <property type="entry name" value="LRR_TYP"/>
    <property type="match status" value="6"/>
</dbReference>
<dbReference type="GO" id="GO:0005886">
    <property type="term" value="C:plasma membrane"/>
    <property type="evidence" value="ECO:0007669"/>
    <property type="project" value="UniProtKB-SubCell"/>
</dbReference>
<dbReference type="PANTHER" id="PTHR48062">
    <property type="entry name" value="RECEPTOR-LIKE PROTEIN 14"/>
    <property type="match status" value="1"/>
</dbReference>
<dbReference type="InterPro" id="IPR003591">
    <property type="entry name" value="Leu-rich_rpt_typical-subtyp"/>
</dbReference>
<dbReference type="PANTHER" id="PTHR48062:SF52">
    <property type="entry name" value="RECEPTOR-LIKE PROTEIN 8-RELATED"/>
    <property type="match status" value="1"/>
</dbReference>
<evidence type="ECO:0000256" key="13">
    <source>
        <dbReference type="SAM" id="SignalP"/>
    </source>
</evidence>
<feature type="transmembrane region" description="Helical" evidence="12">
    <location>
        <begin position="899"/>
        <end position="923"/>
    </location>
</feature>
<dbReference type="SUPFAM" id="SSF52058">
    <property type="entry name" value="L domain-like"/>
    <property type="match status" value="2"/>
</dbReference>
<evidence type="ECO:0000256" key="12">
    <source>
        <dbReference type="SAM" id="Phobius"/>
    </source>
</evidence>
<dbReference type="Pfam" id="PF00560">
    <property type="entry name" value="LRR_1"/>
    <property type="match status" value="4"/>
</dbReference>
<feature type="signal peptide" evidence="13">
    <location>
        <begin position="1"/>
        <end position="22"/>
    </location>
</feature>
<dbReference type="Pfam" id="PF08263">
    <property type="entry name" value="LRRNT_2"/>
    <property type="match status" value="1"/>
</dbReference>
<keyword evidence="5" id="KW-1070">Brassinosteroid signaling pathway</keyword>
<dbReference type="Proteomes" id="UP001140206">
    <property type="component" value="Chromosome 2"/>
</dbReference>
<organism evidence="15 16">
    <name type="scientific">Rhynchospora pubera</name>
    <dbReference type="NCBI Taxonomy" id="906938"/>
    <lineage>
        <taxon>Eukaryota</taxon>
        <taxon>Viridiplantae</taxon>
        <taxon>Streptophyta</taxon>
        <taxon>Embryophyta</taxon>
        <taxon>Tracheophyta</taxon>
        <taxon>Spermatophyta</taxon>
        <taxon>Magnoliopsida</taxon>
        <taxon>Liliopsida</taxon>
        <taxon>Poales</taxon>
        <taxon>Cyperaceae</taxon>
        <taxon>Cyperoideae</taxon>
        <taxon>Rhynchosporeae</taxon>
        <taxon>Rhynchospora</taxon>
    </lineage>
</organism>
<evidence type="ECO:0000256" key="5">
    <source>
        <dbReference type="ARBA" id="ARBA00022626"/>
    </source>
</evidence>
<evidence type="ECO:0000256" key="6">
    <source>
        <dbReference type="ARBA" id="ARBA00022692"/>
    </source>
</evidence>
<evidence type="ECO:0000256" key="10">
    <source>
        <dbReference type="ARBA" id="ARBA00023136"/>
    </source>
</evidence>
<dbReference type="Gene3D" id="3.80.10.10">
    <property type="entry name" value="Ribonuclease Inhibitor"/>
    <property type="match status" value="3"/>
</dbReference>
<name>A0AAV8G8J8_9POAL</name>
<proteinExistence type="inferred from homology"/>
<keyword evidence="8" id="KW-0677">Repeat</keyword>
<evidence type="ECO:0000256" key="4">
    <source>
        <dbReference type="ARBA" id="ARBA00022614"/>
    </source>
</evidence>
<feature type="chain" id="PRO_5043406662" evidence="13">
    <location>
        <begin position="23"/>
        <end position="960"/>
    </location>
</feature>